<dbReference type="Proteomes" id="UP000634522">
    <property type="component" value="Unassembled WGS sequence"/>
</dbReference>
<evidence type="ECO:0000259" key="1">
    <source>
        <dbReference type="PROSITE" id="PS50104"/>
    </source>
</evidence>
<keyword evidence="3" id="KW-1185">Reference proteome</keyword>
<dbReference type="InterPro" id="IPR000157">
    <property type="entry name" value="TIR_dom"/>
</dbReference>
<proteinExistence type="predicted"/>
<dbReference type="Pfam" id="PF13676">
    <property type="entry name" value="TIR_2"/>
    <property type="match status" value="1"/>
</dbReference>
<dbReference type="SUPFAM" id="SSF52200">
    <property type="entry name" value="Toll/Interleukin receptor TIR domain"/>
    <property type="match status" value="1"/>
</dbReference>
<sequence>MNDAAWNRLISQIRDGYVVPVLGPQLLVGPDGRESLQRRVAERLLAMHDCDVDPADLPPFRELDAAVARLRLTDASPEELYGDVDAAIQELSATGDAVLPAPLRQLAEITDFRLFVTLTPDGLLARCLRLRGAVNEIVHSPKLPTSESRDLPADWARRAGEVQLLYLFGKARPAQLFAIHDEDVLEYAHNIMSRGSQVPTGFLGELLDRNLLLIGCNFPDWLSRFFLRLTSKDRLSLKAKREWMVEQQEPESSLSGFLRSYSKGTQIIAQQRPADFVAELYRRWKADQDSRQKDDTETGVGILPRADVPSRALFFISYSRATDQARAEAILEALLSLGLAEGEVWFDRQTIEPGNDFADRILDGIRGCRYFLPLLSAAADQRDEAFVFIEWRKANERFQAMNRDFIVPVIVDAEYEPERYTAEPVRAWGGLDFGHAPEGVPDGRLLAKLKSLVRDARRPRECLTAA</sequence>
<dbReference type="InterPro" id="IPR035897">
    <property type="entry name" value="Toll_tir_struct_dom_sf"/>
</dbReference>
<reference evidence="2 3" key="1">
    <citation type="submission" date="2019-12" db="EMBL/GenBank/DDBJ databases">
        <title>Comparative genomics gives insights into the taxonomy of the Azoarcus-Aromatoleum group and reveals separate origins of nif in the plant-associated Azoarcus and non-plant-associated Aromatoleum sub-groups.</title>
        <authorList>
            <person name="Lafos M."/>
            <person name="Maluk M."/>
            <person name="Batista M."/>
            <person name="Junghare M."/>
            <person name="Carmona M."/>
            <person name="Faoro H."/>
            <person name="Cruz L.M."/>
            <person name="Battistoni F."/>
            <person name="De Souza E."/>
            <person name="Pedrosa F."/>
            <person name="Chen W.-M."/>
            <person name="Poole P.S."/>
            <person name="Dixon R.A."/>
            <person name="James E.K."/>
        </authorList>
    </citation>
    <scope>NUCLEOTIDE SEQUENCE [LARGE SCALE GENOMIC DNA]</scope>
    <source>
        <strain evidence="2 3">T</strain>
    </source>
</reference>
<dbReference type="EMBL" id="WTVS01000100">
    <property type="protein sequence ID" value="NMG00796.1"/>
    <property type="molecule type" value="Genomic_DNA"/>
</dbReference>
<evidence type="ECO:0000313" key="2">
    <source>
        <dbReference type="EMBL" id="NMG00796.1"/>
    </source>
</evidence>
<gene>
    <name evidence="2" type="ORF">GPA27_25770</name>
</gene>
<feature type="domain" description="TIR" evidence="1">
    <location>
        <begin position="310"/>
        <end position="457"/>
    </location>
</feature>
<name>A0ABX1NNS0_9RHOO</name>
<dbReference type="RefSeq" id="WP_169143307.1">
    <property type="nucleotide sequence ID" value="NZ_WTVS01000100.1"/>
</dbReference>
<comment type="caution">
    <text evidence="2">The sequence shown here is derived from an EMBL/GenBank/DDBJ whole genome shotgun (WGS) entry which is preliminary data.</text>
</comment>
<protein>
    <submittedName>
        <fullName evidence="2">TIR domain-containing protein</fullName>
    </submittedName>
</protein>
<dbReference type="Gene3D" id="3.40.50.10140">
    <property type="entry name" value="Toll/interleukin-1 receptor homology (TIR) domain"/>
    <property type="match status" value="1"/>
</dbReference>
<dbReference type="PROSITE" id="PS50104">
    <property type="entry name" value="TIR"/>
    <property type="match status" value="1"/>
</dbReference>
<organism evidence="2 3">
    <name type="scientific">Aromatoleum toluolicum</name>
    <dbReference type="NCBI Taxonomy" id="90060"/>
    <lineage>
        <taxon>Bacteria</taxon>
        <taxon>Pseudomonadati</taxon>
        <taxon>Pseudomonadota</taxon>
        <taxon>Betaproteobacteria</taxon>
        <taxon>Rhodocyclales</taxon>
        <taxon>Rhodocyclaceae</taxon>
        <taxon>Aromatoleum</taxon>
    </lineage>
</organism>
<accession>A0ABX1NNS0</accession>
<evidence type="ECO:0000313" key="3">
    <source>
        <dbReference type="Proteomes" id="UP000634522"/>
    </source>
</evidence>